<keyword evidence="6 9" id="KW-0227">DNA damage</keyword>
<keyword evidence="9" id="KW-0963">Cytoplasm</keyword>
<comment type="subcellular location">
    <subcellularLocation>
        <location evidence="9">Cytoplasm</location>
    </subcellularLocation>
</comment>
<dbReference type="CDD" id="cd10027">
    <property type="entry name" value="UDG-F1-like"/>
    <property type="match status" value="1"/>
</dbReference>
<dbReference type="NCBIfam" id="TIGR00628">
    <property type="entry name" value="ung"/>
    <property type="match status" value="1"/>
</dbReference>
<dbReference type="EMBL" id="BAABJI010000002">
    <property type="protein sequence ID" value="GAA4913199.1"/>
    <property type="molecule type" value="Genomic_DNA"/>
</dbReference>
<evidence type="ECO:0000256" key="2">
    <source>
        <dbReference type="ARBA" id="ARBA00002631"/>
    </source>
</evidence>
<evidence type="ECO:0000313" key="14">
    <source>
        <dbReference type="Proteomes" id="UP001501436"/>
    </source>
</evidence>
<dbReference type="RefSeq" id="WP_345330485.1">
    <property type="nucleotide sequence ID" value="NZ_BAABJI010000002.1"/>
</dbReference>
<dbReference type="SMART" id="SM00987">
    <property type="entry name" value="UreE_C"/>
    <property type="match status" value="1"/>
</dbReference>
<feature type="active site" description="Proton acceptor" evidence="9 10">
    <location>
        <position position="66"/>
    </location>
</feature>
<dbReference type="InterPro" id="IPR018085">
    <property type="entry name" value="Ura-DNA_Glyclase_AS"/>
</dbReference>
<evidence type="ECO:0000256" key="10">
    <source>
        <dbReference type="PROSITE-ProRule" id="PRU10072"/>
    </source>
</evidence>
<comment type="function">
    <text evidence="2 9 11">Excises uracil residues from the DNA which can arise as a result of misincorporation of dUMP residues by DNA polymerase or due to deamination of cytosine.</text>
</comment>
<evidence type="ECO:0000256" key="9">
    <source>
        <dbReference type="HAMAP-Rule" id="MF_00148"/>
    </source>
</evidence>
<organism evidence="13 14">
    <name type="scientific">Mucilaginibacter defluvii</name>
    <dbReference type="NCBI Taxonomy" id="1196019"/>
    <lineage>
        <taxon>Bacteria</taxon>
        <taxon>Pseudomonadati</taxon>
        <taxon>Bacteroidota</taxon>
        <taxon>Sphingobacteriia</taxon>
        <taxon>Sphingobacteriales</taxon>
        <taxon>Sphingobacteriaceae</taxon>
        <taxon>Mucilaginibacter</taxon>
    </lineage>
</organism>
<evidence type="ECO:0000256" key="3">
    <source>
        <dbReference type="ARBA" id="ARBA00008184"/>
    </source>
</evidence>
<evidence type="ECO:0000313" key="13">
    <source>
        <dbReference type="EMBL" id="GAA4913199.1"/>
    </source>
</evidence>
<dbReference type="InterPro" id="IPR005122">
    <property type="entry name" value="Uracil-DNA_glycosylase-like"/>
</dbReference>
<protein>
    <recommendedName>
        <fullName evidence="5 9">Uracil-DNA glycosylase</fullName>
        <shortName evidence="9">UDG</shortName>
        <ecNumber evidence="4 9">3.2.2.27</ecNumber>
    </recommendedName>
</protein>
<dbReference type="NCBIfam" id="NF003589">
    <property type="entry name" value="PRK05254.1-2"/>
    <property type="match status" value="1"/>
</dbReference>
<comment type="catalytic activity">
    <reaction evidence="1 9 11">
        <text>Hydrolyzes single-stranded DNA or mismatched double-stranded DNA and polynucleotides, releasing free uracil.</text>
        <dbReference type="EC" id="3.2.2.27"/>
    </reaction>
</comment>
<evidence type="ECO:0000256" key="6">
    <source>
        <dbReference type="ARBA" id="ARBA00022763"/>
    </source>
</evidence>
<keyword evidence="14" id="KW-1185">Reference proteome</keyword>
<dbReference type="Pfam" id="PF03167">
    <property type="entry name" value="UDG"/>
    <property type="match status" value="1"/>
</dbReference>
<dbReference type="EC" id="3.2.2.27" evidence="4 9"/>
<keyword evidence="8 9" id="KW-0234">DNA repair</keyword>
<evidence type="ECO:0000256" key="7">
    <source>
        <dbReference type="ARBA" id="ARBA00022801"/>
    </source>
</evidence>
<dbReference type="NCBIfam" id="NF003588">
    <property type="entry name" value="PRK05254.1-1"/>
    <property type="match status" value="1"/>
</dbReference>
<accession>A0ABP9FQJ1</accession>
<sequence>MAIDLEPSWLNVLGGEFQKDYMVKLREFLKSEKESGQTVYPKNSDIFNAFNKTPFDKLKVVILGQDPYHGAHQAHGLSFSVQKGINPPPSLKNIYKELVTDIPGFAIPTHGELTEWAEQGVMMLNATLTVRAGSPGSHQKKGWEIFTDTVIKTISEQKEGIVFLLWGKFAQAKAELIDAGKHHILKAAHPSPYSADSGFFGCRHFSKTNEILVKKGKNTIDWQIH</sequence>
<reference evidence="14" key="1">
    <citation type="journal article" date="2019" name="Int. J. Syst. Evol. Microbiol.">
        <title>The Global Catalogue of Microorganisms (GCM) 10K type strain sequencing project: providing services to taxonomists for standard genome sequencing and annotation.</title>
        <authorList>
            <consortium name="The Broad Institute Genomics Platform"/>
            <consortium name="The Broad Institute Genome Sequencing Center for Infectious Disease"/>
            <person name="Wu L."/>
            <person name="Ma J."/>
        </authorList>
    </citation>
    <scope>NUCLEOTIDE SEQUENCE [LARGE SCALE GENOMIC DNA]</scope>
    <source>
        <strain evidence="14">JCM 18283</strain>
    </source>
</reference>
<evidence type="ECO:0000256" key="11">
    <source>
        <dbReference type="RuleBase" id="RU003780"/>
    </source>
</evidence>
<dbReference type="InterPro" id="IPR036895">
    <property type="entry name" value="Uracil-DNA_glycosylase-like_sf"/>
</dbReference>
<evidence type="ECO:0000256" key="4">
    <source>
        <dbReference type="ARBA" id="ARBA00012030"/>
    </source>
</evidence>
<dbReference type="HAMAP" id="MF_00148">
    <property type="entry name" value="UDG"/>
    <property type="match status" value="1"/>
</dbReference>
<dbReference type="PANTHER" id="PTHR11264:SF0">
    <property type="entry name" value="URACIL-DNA GLYCOSYLASE"/>
    <property type="match status" value="1"/>
</dbReference>
<evidence type="ECO:0000259" key="12">
    <source>
        <dbReference type="SMART" id="SM00986"/>
    </source>
</evidence>
<name>A0ABP9FQJ1_9SPHI</name>
<dbReference type="Proteomes" id="UP001501436">
    <property type="component" value="Unassembled WGS sequence"/>
</dbReference>
<dbReference type="NCBIfam" id="NF003592">
    <property type="entry name" value="PRK05254.1-5"/>
    <property type="match status" value="1"/>
</dbReference>
<dbReference type="SUPFAM" id="SSF52141">
    <property type="entry name" value="Uracil-DNA glycosylase-like"/>
    <property type="match status" value="1"/>
</dbReference>
<feature type="domain" description="Uracil-DNA glycosylase-like" evidence="12">
    <location>
        <begin position="51"/>
        <end position="212"/>
    </location>
</feature>
<dbReference type="PANTHER" id="PTHR11264">
    <property type="entry name" value="URACIL-DNA GLYCOSYLASE"/>
    <property type="match status" value="1"/>
</dbReference>
<dbReference type="PROSITE" id="PS00130">
    <property type="entry name" value="U_DNA_GLYCOSYLASE"/>
    <property type="match status" value="1"/>
</dbReference>
<keyword evidence="7 9" id="KW-0378">Hydrolase</keyword>
<evidence type="ECO:0000256" key="1">
    <source>
        <dbReference type="ARBA" id="ARBA00001400"/>
    </source>
</evidence>
<dbReference type="SMART" id="SM00986">
    <property type="entry name" value="UDG"/>
    <property type="match status" value="1"/>
</dbReference>
<evidence type="ECO:0000256" key="5">
    <source>
        <dbReference type="ARBA" id="ARBA00018429"/>
    </source>
</evidence>
<dbReference type="Gene3D" id="3.40.470.10">
    <property type="entry name" value="Uracil-DNA glycosylase-like domain"/>
    <property type="match status" value="1"/>
</dbReference>
<gene>
    <name evidence="9 13" type="primary">ung</name>
    <name evidence="13" type="ORF">GCM10023313_15550</name>
</gene>
<dbReference type="NCBIfam" id="NF003591">
    <property type="entry name" value="PRK05254.1-4"/>
    <property type="match status" value="1"/>
</dbReference>
<proteinExistence type="inferred from homology"/>
<comment type="caution">
    <text evidence="13">The sequence shown here is derived from an EMBL/GenBank/DDBJ whole genome shotgun (WGS) entry which is preliminary data.</text>
</comment>
<dbReference type="InterPro" id="IPR002043">
    <property type="entry name" value="UDG_fam1"/>
</dbReference>
<comment type="similarity">
    <text evidence="3 9 11">Belongs to the uracil-DNA glycosylase (UDG) superfamily. UNG family.</text>
</comment>
<evidence type="ECO:0000256" key="8">
    <source>
        <dbReference type="ARBA" id="ARBA00023204"/>
    </source>
</evidence>